<name>A0A1X2GE96_9FUNG</name>
<accession>A0A1X2GE96</accession>
<protein>
    <recommendedName>
        <fullName evidence="1">AMP-binding enzyme C-terminal domain-containing protein</fullName>
    </recommendedName>
</protein>
<feature type="domain" description="AMP-binding enzyme C-terminal" evidence="1">
    <location>
        <begin position="210"/>
        <end position="286"/>
    </location>
</feature>
<dbReference type="InterPro" id="IPR045851">
    <property type="entry name" value="AMP-bd_C_sf"/>
</dbReference>
<evidence type="ECO:0000313" key="3">
    <source>
        <dbReference type="Proteomes" id="UP000242146"/>
    </source>
</evidence>
<sequence length="315" mass="35156">MGVGRGDQVCFYAPNSIYSCASYFGSLLTGAEVFPLSAYAQPHEVAVRRLGTLTNIKLVLSHPDALDLLVPRCQQLGIQNVYAMLPDPHHRTSWWGHVLAHPLDLPLTSPALAAFGDSYLLMNPMHYTNYGLHGHHQHLLNVYDLIREYPSFSRHDVVNSFKVDEYQCSQLALGRDSLNLALLSNGIHGLHGYHHNFLKNATACHEAYTELESTFKACPLTKDAAVIGVYDDTKKAVMPVVFAAPLEKDEDGQLASRILAWVNEHVPDASKKMMTGFILFTPAIPRSPITGEVLRYDLLAMYRSYQHGHHLRAKL</sequence>
<dbReference type="EMBL" id="MCGT01000020">
    <property type="protein sequence ID" value="ORX51715.1"/>
    <property type="molecule type" value="Genomic_DNA"/>
</dbReference>
<dbReference type="Proteomes" id="UP000242146">
    <property type="component" value="Unassembled WGS sequence"/>
</dbReference>
<dbReference type="SUPFAM" id="SSF56801">
    <property type="entry name" value="Acetyl-CoA synthetase-like"/>
    <property type="match status" value="2"/>
</dbReference>
<dbReference type="AlphaFoldDB" id="A0A1X2GE96"/>
<dbReference type="Pfam" id="PF13193">
    <property type="entry name" value="AMP-binding_C"/>
    <property type="match status" value="1"/>
</dbReference>
<reference evidence="2 3" key="1">
    <citation type="submission" date="2016-07" db="EMBL/GenBank/DDBJ databases">
        <title>Pervasive Adenine N6-methylation of Active Genes in Fungi.</title>
        <authorList>
            <consortium name="DOE Joint Genome Institute"/>
            <person name="Mondo S.J."/>
            <person name="Dannebaum R.O."/>
            <person name="Kuo R.C."/>
            <person name="Labutti K."/>
            <person name="Haridas S."/>
            <person name="Kuo A."/>
            <person name="Salamov A."/>
            <person name="Ahrendt S.R."/>
            <person name="Lipzen A."/>
            <person name="Sullivan W."/>
            <person name="Andreopoulos W.B."/>
            <person name="Clum A."/>
            <person name="Lindquist E."/>
            <person name="Daum C."/>
            <person name="Ramamoorthy G.K."/>
            <person name="Gryganskyi A."/>
            <person name="Culley D."/>
            <person name="Magnuson J.K."/>
            <person name="James T.Y."/>
            <person name="O'Malley M.A."/>
            <person name="Stajich J.E."/>
            <person name="Spatafora J.W."/>
            <person name="Visel A."/>
            <person name="Grigoriev I.V."/>
        </authorList>
    </citation>
    <scope>NUCLEOTIDE SEQUENCE [LARGE SCALE GENOMIC DNA]</scope>
    <source>
        <strain evidence="2 3">NRRL 3301</strain>
    </source>
</reference>
<dbReference type="InterPro" id="IPR025110">
    <property type="entry name" value="AMP-bd_C"/>
</dbReference>
<dbReference type="Gene3D" id="3.40.50.12780">
    <property type="entry name" value="N-terminal domain of ligase-like"/>
    <property type="match status" value="1"/>
</dbReference>
<evidence type="ECO:0000313" key="2">
    <source>
        <dbReference type="EMBL" id="ORX51715.1"/>
    </source>
</evidence>
<evidence type="ECO:0000259" key="1">
    <source>
        <dbReference type="Pfam" id="PF13193"/>
    </source>
</evidence>
<organism evidence="2 3">
    <name type="scientific">Hesseltinella vesiculosa</name>
    <dbReference type="NCBI Taxonomy" id="101127"/>
    <lineage>
        <taxon>Eukaryota</taxon>
        <taxon>Fungi</taxon>
        <taxon>Fungi incertae sedis</taxon>
        <taxon>Mucoromycota</taxon>
        <taxon>Mucoromycotina</taxon>
        <taxon>Mucoromycetes</taxon>
        <taxon>Mucorales</taxon>
        <taxon>Cunninghamellaceae</taxon>
        <taxon>Hesseltinella</taxon>
    </lineage>
</organism>
<comment type="caution">
    <text evidence="2">The sequence shown here is derived from an EMBL/GenBank/DDBJ whole genome shotgun (WGS) entry which is preliminary data.</text>
</comment>
<proteinExistence type="predicted"/>
<keyword evidence="3" id="KW-1185">Reference proteome</keyword>
<dbReference type="PROSITE" id="PS51257">
    <property type="entry name" value="PROKAR_LIPOPROTEIN"/>
    <property type="match status" value="1"/>
</dbReference>
<gene>
    <name evidence="2" type="ORF">DM01DRAFT_1337216</name>
</gene>
<dbReference type="Gene3D" id="3.30.300.30">
    <property type="match status" value="1"/>
</dbReference>
<dbReference type="InterPro" id="IPR042099">
    <property type="entry name" value="ANL_N_sf"/>
</dbReference>